<feature type="domain" description="TM2" evidence="6">
    <location>
        <begin position="23"/>
        <end position="71"/>
    </location>
</feature>
<comment type="caution">
    <text evidence="7">The sequence shown here is derived from an EMBL/GenBank/DDBJ whole genome shotgun (WGS) entry which is preliminary data.</text>
</comment>
<dbReference type="EMBL" id="LAZR01005929">
    <property type="protein sequence ID" value="KKM96054.1"/>
    <property type="molecule type" value="Genomic_DNA"/>
</dbReference>
<proteinExistence type="predicted"/>
<dbReference type="Pfam" id="PF05154">
    <property type="entry name" value="TM2"/>
    <property type="match status" value="1"/>
</dbReference>
<evidence type="ECO:0000256" key="1">
    <source>
        <dbReference type="ARBA" id="ARBA00004141"/>
    </source>
</evidence>
<feature type="transmembrane region" description="Helical" evidence="5">
    <location>
        <begin position="52"/>
        <end position="74"/>
    </location>
</feature>
<feature type="transmembrane region" description="Helical" evidence="5">
    <location>
        <begin position="26"/>
        <end position="46"/>
    </location>
</feature>
<keyword evidence="4 5" id="KW-0472">Membrane</keyword>
<accession>A0A0F9LLW3</accession>
<evidence type="ECO:0000256" key="3">
    <source>
        <dbReference type="ARBA" id="ARBA00022989"/>
    </source>
</evidence>
<organism evidence="7">
    <name type="scientific">marine sediment metagenome</name>
    <dbReference type="NCBI Taxonomy" id="412755"/>
    <lineage>
        <taxon>unclassified sequences</taxon>
        <taxon>metagenomes</taxon>
        <taxon>ecological metagenomes</taxon>
    </lineage>
</organism>
<name>A0A0F9LLW3_9ZZZZ</name>
<dbReference type="PANTHER" id="PTHR21016">
    <property type="entry name" value="BETA-AMYLOID BINDING PROTEIN-RELATED"/>
    <property type="match status" value="1"/>
</dbReference>
<dbReference type="InterPro" id="IPR050932">
    <property type="entry name" value="TM2D1-3-like"/>
</dbReference>
<dbReference type="PANTHER" id="PTHR21016:SF25">
    <property type="entry name" value="TM2 DOMAIN-CONTAINING PROTEIN DDB_G0277895-RELATED"/>
    <property type="match status" value="1"/>
</dbReference>
<dbReference type="InterPro" id="IPR007829">
    <property type="entry name" value="TM2"/>
</dbReference>
<evidence type="ECO:0000259" key="6">
    <source>
        <dbReference type="Pfam" id="PF05154"/>
    </source>
</evidence>
<keyword evidence="3 5" id="KW-1133">Transmembrane helix</keyword>
<evidence type="ECO:0000256" key="5">
    <source>
        <dbReference type="SAM" id="Phobius"/>
    </source>
</evidence>
<dbReference type="AlphaFoldDB" id="A0A0F9LLW3"/>
<comment type="subcellular location">
    <subcellularLocation>
        <location evidence="1">Membrane</location>
        <topology evidence="1">Multi-pass membrane protein</topology>
    </subcellularLocation>
</comment>
<evidence type="ECO:0000256" key="4">
    <source>
        <dbReference type="ARBA" id="ARBA00023136"/>
    </source>
</evidence>
<reference evidence="7" key="1">
    <citation type="journal article" date="2015" name="Nature">
        <title>Complex archaea that bridge the gap between prokaryotes and eukaryotes.</title>
        <authorList>
            <person name="Spang A."/>
            <person name="Saw J.H."/>
            <person name="Jorgensen S.L."/>
            <person name="Zaremba-Niedzwiedzka K."/>
            <person name="Martijn J."/>
            <person name="Lind A.E."/>
            <person name="van Eijk R."/>
            <person name="Schleper C."/>
            <person name="Guy L."/>
            <person name="Ettema T.J."/>
        </authorList>
    </citation>
    <scope>NUCLEOTIDE SEQUENCE</scope>
</reference>
<keyword evidence="2 5" id="KW-0812">Transmembrane</keyword>
<dbReference type="GO" id="GO:0016020">
    <property type="term" value="C:membrane"/>
    <property type="evidence" value="ECO:0007669"/>
    <property type="project" value="UniProtKB-SubCell"/>
</dbReference>
<evidence type="ECO:0000313" key="7">
    <source>
        <dbReference type="EMBL" id="KKM96054.1"/>
    </source>
</evidence>
<gene>
    <name evidence="7" type="ORF">LCGC14_1181960</name>
</gene>
<protein>
    <recommendedName>
        <fullName evidence="6">TM2 domain-containing protein</fullName>
    </recommendedName>
</protein>
<evidence type="ECO:0000256" key="2">
    <source>
        <dbReference type="ARBA" id="ARBA00022692"/>
    </source>
</evidence>
<sequence>MNKPLIIDVLRKEVFMARRDEQSRNWLTAMLLSIFLGCLGIDRIYLGYTTLGILKLLTVGGFGFWYVIDLVLIATNRLPDAQGRYLKDQKTRRKKKR</sequence>